<evidence type="ECO:0000313" key="2">
    <source>
        <dbReference type="EMBL" id="KRM40331.1"/>
    </source>
</evidence>
<dbReference type="Proteomes" id="UP000051010">
    <property type="component" value="Unassembled WGS sequence"/>
</dbReference>
<name>A0A0R1YK59_9LACO</name>
<organism evidence="2 3">
    <name type="scientific">Lentilactobacillus parafarraginis DSM 18390 = JCM 14109</name>
    <dbReference type="NCBI Taxonomy" id="1423786"/>
    <lineage>
        <taxon>Bacteria</taxon>
        <taxon>Bacillati</taxon>
        <taxon>Bacillota</taxon>
        <taxon>Bacilli</taxon>
        <taxon>Lactobacillales</taxon>
        <taxon>Lactobacillaceae</taxon>
        <taxon>Lentilactobacillus</taxon>
    </lineage>
</organism>
<accession>A0A0R1YK59</accession>
<protein>
    <submittedName>
        <fullName evidence="2">Uncharacterized protein</fullName>
    </submittedName>
</protein>
<dbReference type="AlphaFoldDB" id="A0A0R1YK59"/>
<reference evidence="2 3" key="1">
    <citation type="journal article" date="2015" name="Genome Announc.">
        <title>Expanding the biotechnology potential of lactobacilli through comparative genomics of 213 strains and associated genera.</title>
        <authorList>
            <person name="Sun Z."/>
            <person name="Harris H.M."/>
            <person name="McCann A."/>
            <person name="Guo C."/>
            <person name="Argimon S."/>
            <person name="Zhang W."/>
            <person name="Yang X."/>
            <person name="Jeffery I.B."/>
            <person name="Cooney J.C."/>
            <person name="Kagawa T.F."/>
            <person name="Liu W."/>
            <person name="Song Y."/>
            <person name="Salvetti E."/>
            <person name="Wrobel A."/>
            <person name="Rasinkangas P."/>
            <person name="Parkhill J."/>
            <person name="Rea M.C."/>
            <person name="O'Sullivan O."/>
            <person name="Ritari J."/>
            <person name="Douillard F.P."/>
            <person name="Paul Ross R."/>
            <person name="Yang R."/>
            <person name="Briner A.E."/>
            <person name="Felis G.E."/>
            <person name="de Vos W.M."/>
            <person name="Barrangou R."/>
            <person name="Klaenhammer T.R."/>
            <person name="Caufield P.W."/>
            <person name="Cui Y."/>
            <person name="Zhang H."/>
            <person name="O'Toole P.W."/>
        </authorList>
    </citation>
    <scope>NUCLEOTIDE SEQUENCE [LARGE SCALE GENOMIC DNA]</scope>
    <source>
        <strain evidence="2 3">DSM 18390</strain>
    </source>
</reference>
<gene>
    <name evidence="2" type="ORF">FD47_GL002875</name>
</gene>
<dbReference type="AntiFam" id="ANF00057">
    <property type="entry name" value="Translation of E. coli type CRISPR repeat"/>
</dbReference>
<sequence length="68" mass="7435">MGNTSQKFGFAVWIRDHPHMRGEYKTSKTLPQKELGSPPHAWGIPNKSLKGTAKAGITPTCVGNTDTR</sequence>
<evidence type="ECO:0000313" key="3">
    <source>
        <dbReference type="Proteomes" id="UP000051010"/>
    </source>
</evidence>
<comment type="caution">
    <text evidence="2">The sequence shown here is derived from an EMBL/GenBank/DDBJ whole genome shotgun (WGS) entry which is preliminary data.</text>
</comment>
<dbReference type="AntiFam" id="ANF00006">
    <property type="entry name" value="Translation of CRISPR region"/>
</dbReference>
<evidence type="ECO:0000256" key="1">
    <source>
        <dbReference type="SAM" id="MobiDB-lite"/>
    </source>
</evidence>
<feature type="region of interest" description="Disordered" evidence="1">
    <location>
        <begin position="28"/>
        <end position="68"/>
    </location>
</feature>
<dbReference type="EMBL" id="AZFZ01000089">
    <property type="protein sequence ID" value="KRM40331.1"/>
    <property type="molecule type" value="Genomic_DNA"/>
</dbReference>
<proteinExistence type="predicted"/>